<name>Q74N93_NANEQ</name>
<evidence type="ECO:0000256" key="1">
    <source>
        <dbReference type="SAM" id="Coils"/>
    </source>
</evidence>
<proteinExistence type="predicted"/>
<dbReference type="AlphaFoldDB" id="Q74N93"/>
<feature type="coiled-coil region" evidence="1">
    <location>
        <begin position="60"/>
        <end position="97"/>
    </location>
</feature>
<sequence>MLFEKNKNKDDLAFKFLEAIKEEAEEIPKEEPKQEVKESVKENNIEQIEKPSLFIHIDDYEELNNLLTEMQKYLEELKKLLNSYNQLHEEETKLLEEWGNKIDDSKERIAKILEILQVKAF</sequence>
<evidence type="ECO:0000313" key="2">
    <source>
        <dbReference type="EMBL" id="AAR38976.1"/>
    </source>
</evidence>
<keyword evidence="3" id="KW-1185">Reference proteome</keyword>
<keyword evidence="1" id="KW-0175">Coiled coil</keyword>
<dbReference type="KEGG" id="neq:NEQ121"/>
<dbReference type="BioCyc" id="NEQU228908:GJB6-129-MONOMER"/>
<gene>
    <name evidence="2" type="ordered locus">NEQ121</name>
</gene>
<dbReference type="EMBL" id="AE017199">
    <property type="protein sequence ID" value="AAR38976.1"/>
    <property type="molecule type" value="Genomic_DNA"/>
</dbReference>
<protein>
    <submittedName>
        <fullName evidence="2">NEQ121</fullName>
    </submittedName>
</protein>
<reference evidence="2 3" key="1">
    <citation type="journal article" date="2003" name="Proc. Natl. Acad. Sci. U.S.A.">
        <title>The genome of Nanoarchaeum equitans: insights into early archaeal evolution and derived parasitism.</title>
        <authorList>
            <person name="Waters E."/>
            <person name="Hohn M.J."/>
            <person name="Ahel I."/>
            <person name="Graham D.E."/>
            <person name="Adams M.D."/>
            <person name="Barnstead M."/>
            <person name="Beeson K.Y."/>
            <person name="Bibbs L."/>
            <person name="Bolanos R."/>
            <person name="Keller M."/>
            <person name="Kretz K."/>
            <person name="Lin X."/>
            <person name="Mathur E."/>
            <person name="Ni J."/>
            <person name="Podar M."/>
            <person name="Richardson T."/>
            <person name="Sutton G.G."/>
            <person name="Simon M."/>
            <person name="Soll D."/>
            <person name="Stetter K.O."/>
            <person name="Short J.M."/>
            <person name="Noordewier M."/>
        </authorList>
    </citation>
    <scope>NUCLEOTIDE SEQUENCE [LARGE SCALE GENOMIC DNA]</scope>
    <source>
        <strain evidence="2 3">Kin4-M</strain>
    </source>
</reference>
<dbReference type="STRING" id="228908.NEQ121"/>
<evidence type="ECO:0000313" key="3">
    <source>
        <dbReference type="Proteomes" id="UP000000578"/>
    </source>
</evidence>
<dbReference type="HOGENOM" id="CLU_2032915_0_0_2"/>
<dbReference type="EnsemblBacteria" id="AAR38976">
    <property type="protein sequence ID" value="AAR38976"/>
    <property type="gene ID" value="NEQ121"/>
</dbReference>
<organism evidence="2 3">
    <name type="scientific">Nanoarchaeum equitans (strain Kin4-M)</name>
    <dbReference type="NCBI Taxonomy" id="228908"/>
    <lineage>
        <taxon>Archaea</taxon>
        <taxon>Nanobdellota</taxon>
        <taxon>Candidatus Nanoarchaeia</taxon>
        <taxon>Nanoarchaeales</taxon>
        <taxon>Nanoarchaeaceae</taxon>
        <taxon>Nanoarchaeum</taxon>
    </lineage>
</organism>
<accession>Q74N93</accession>
<dbReference type="Proteomes" id="UP000000578">
    <property type="component" value="Chromosome"/>
</dbReference>